<dbReference type="SUPFAM" id="SSF56672">
    <property type="entry name" value="DNA/RNA polymerases"/>
    <property type="match status" value="1"/>
</dbReference>
<feature type="compositionally biased region" description="Basic and acidic residues" evidence="1">
    <location>
        <begin position="325"/>
        <end position="334"/>
    </location>
</feature>
<feature type="region of interest" description="Disordered" evidence="1">
    <location>
        <begin position="284"/>
        <end position="334"/>
    </location>
</feature>
<dbReference type="EMBL" id="OIVN01001212">
    <property type="protein sequence ID" value="SPC91192.1"/>
    <property type="molecule type" value="Genomic_DNA"/>
</dbReference>
<dbReference type="CDD" id="cd09272">
    <property type="entry name" value="RNase_HI_RT_Ty1"/>
    <property type="match status" value="1"/>
</dbReference>
<protein>
    <recommendedName>
        <fullName evidence="3">Reverse transcriptase Ty1/copia-type domain-containing protein</fullName>
    </recommendedName>
</protein>
<name>A0A2N9FV65_FAGSY</name>
<dbReference type="PANTHER" id="PTHR11439:SF461">
    <property type="entry name" value="OS10G0432200 PROTEIN"/>
    <property type="match status" value="1"/>
</dbReference>
<dbReference type="AlphaFoldDB" id="A0A2N9FV65"/>
<dbReference type="PANTHER" id="PTHR11439">
    <property type="entry name" value="GAG-POL-RELATED RETROTRANSPOSON"/>
    <property type="match status" value="1"/>
</dbReference>
<sequence>MPSLLRLEDWDDINHLIITWLRNTSTPSVSMEFGGYDTLRQDLGERITTFHSRMRFLWDQLATSDPVIRSVSNAKLVSAHRERLHLHQFLMGILDDFESRSVALTASGSVPSSDAASFDPCLIDYTYLQHSRSASPLQSGSTTVFLVHPNPTLSVTPRILGWGKIVGTARKVGRLFELTSLHFPSFISLRTRFCCCFASIELWHSRLDTVRALTNVASTLASFWGEATLTAVYTINRCPSPIIQNKTLYERLFYTTPNYSLLKDDPLLDLFPEIFSTSAESVNLISDESPPADPTSDESPTADPTFDESPLSAPAANPVNTTASEPRRSHQQAMKEELDALLKTSTWDLVDLPAGKSAIGCKHPRILSASLVKHFEMKDLGPLSYFLGLEVSSSSDGLLSHSSQLVGSLVYLTVTRPDISYAVHIVSQFIVAPRLILMPDWAGDPTDRRSTTRYYFLLGDSLISWHSKKQSVVTRSSTEAEYRALTDTTAELLWLHWLLQDLGIDCSTAVPIHCDNRSAIQIAHNDLADIFTKLMPPGRFRDLISKFKLVSLHPT</sequence>
<gene>
    <name evidence="2" type="ORF">FSB_LOCUS19074</name>
</gene>
<evidence type="ECO:0000256" key="1">
    <source>
        <dbReference type="SAM" id="MobiDB-lite"/>
    </source>
</evidence>
<proteinExistence type="predicted"/>
<evidence type="ECO:0000313" key="2">
    <source>
        <dbReference type="EMBL" id="SPC91192.1"/>
    </source>
</evidence>
<reference evidence="2" key="1">
    <citation type="submission" date="2018-02" db="EMBL/GenBank/DDBJ databases">
        <authorList>
            <person name="Cohen D.B."/>
            <person name="Kent A.D."/>
        </authorList>
    </citation>
    <scope>NUCLEOTIDE SEQUENCE</scope>
</reference>
<accession>A0A2N9FV65</accession>
<dbReference type="InterPro" id="IPR043502">
    <property type="entry name" value="DNA/RNA_pol_sf"/>
</dbReference>
<organism evidence="2">
    <name type="scientific">Fagus sylvatica</name>
    <name type="common">Beechnut</name>
    <dbReference type="NCBI Taxonomy" id="28930"/>
    <lineage>
        <taxon>Eukaryota</taxon>
        <taxon>Viridiplantae</taxon>
        <taxon>Streptophyta</taxon>
        <taxon>Embryophyta</taxon>
        <taxon>Tracheophyta</taxon>
        <taxon>Spermatophyta</taxon>
        <taxon>Magnoliopsida</taxon>
        <taxon>eudicotyledons</taxon>
        <taxon>Gunneridae</taxon>
        <taxon>Pentapetalae</taxon>
        <taxon>rosids</taxon>
        <taxon>fabids</taxon>
        <taxon>Fagales</taxon>
        <taxon>Fagaceae</taxon>
        <taxon>Fagus</taxon>
    </lineage>
</organism>
<evidence type="ECO:0008006" key="3">
    <source>
        <dbReference type="Google" id="ProtNLM"/>
    </source>
</evidence>